<name>A0A0U2L2V5_9BACL</name>
<keyword evidence="2" id="KW-1185">Reference proteome</keyword>
<dbReference type="SUPFAM" id="SSF47240">
    <property type="entry name" value="Ferritin-like"/>
    <property type="match status" value="1"/>
</dbReference>
<dbReference type="Gene3D" id="1.20.1260.10">
    <property type="match status" value="1"/>
</dbReference>
<accession>A0A0U2L2V5</accession>
<dbReference type="CDD" id="cd00657">
    <property type="entry name" value="Ferritin_like"/>
    <property type="match status" value="1"/>
</dbReference>
<organism evidence="1 2">
    <name type="scientific">Paenibacillus naphthalenovorans</name>
    <dbReference type="NCBI Taxonomy" id="162209"/>
    <lineage>
        <taxon>Bacteria</taxon>
        <taxon>Bacillati</taxon>
        <taxon>Bacillota</taxon>
        <taxon>Bacilli</taxon>
        <taxon>Bacillales</taxon>
        <taxon>Paenibacillaceae</taxon>
        <taxon>Paenibacillus</taxon>
    </lineage>
</organism>
<sequence>MTTTTMNPPAQVPIPVPPRVITTKDLLYLKDALSWELNAFKKFHFFAQQTINPQLKQAFDKAGQMHQRHYQKLLTHLQVNNNAVMANLPRPQQTSQ</sequence>
<dbReference type="PATRIC" id="fig|162209.4.peg.4022"/>
<dbReference type="Proteomes" id="UP000061660">
    <property type="component" value="Chromosome"/>
</dbReference>
<dbReference type="KEGG" id="pnp:IJ22_37760"/>
<proteinExistence type="predicted"/>
<reference evidence="1 2" key="2">
    <citation type="journal article" date="2016" name="Genome Announc.">
        <title>Complete Genome Sequences of Two Interactive Moderate Thermophiles, Paenibacillus napthalenovorans 32O-Y and Paenibacillus sp. 32O-W.</title>
        <authorList>
            <person name="Butler R.R.III."/>
            <person name="Wang J."/>
            <person name="Stark B.C."/>
            <person name="Pombert J.F."/>
        </authorList>
    </citation>
    <scope>NUCLEOTIDE SEQUENCE [LARGE SCALE GENOMIC DNA]</scope>
    <source>
        <strain evidence="1 2">32O-Y</strain>
    </source>
</reference>
<dbReference type="AlphaFoldDB" id="A0A0U2L2V5"/>
<dbReference type="InterPro" id="IPR012347">
    <property type="entry name" value="Ferritin-like"/>
</dbReference>
<reference evidence="2" key="1">
    <citation type="submission" date="2015-12" db="EMBL/GenBank/DDBJ databases">
        <title>Complete genome sequences of two moderately thermophilic Paenibacillus species.</title>
        <authorList>
            <person name="Butler R.III."/>
            <person name="Wang J."/>
            <person name="Stark B.C."/>
            <person name="Pombert J.-F."/>
        </authorList>
    </citation>
    <scope>NUCLEOTIDE SEQUENCE [LARGE SCALE GENOMIC DNA]</scope>
    <source>
        <strain evidence="2">32O-Y</strain>
    </source>
</reference>
<dbReference type="EMBL" id="CP013652">
    <property type="protein sequence ID" value="ALS24114.1"/>
    <property type="molecule type" value="Genomic_DNA"/>
</dbReference>
<gene>
    <name evidence="1" type="ORF">IJ22_37760</name>
</gene>
<evidence type="ECO:0000313" key="1">
    <source>
        <dbReference type="EMBL" id="ALS24114.1"/>
    </source>
</evidence>
<dbReference type="STRING" id="162209.IJ22_37760"/>
<evidence type="ECO:0000313" key="2">
    <source>
        <dbReference type="Proteomes" id="UP000061660"/>
    </source>
</evidence>
<dbReference type="OrthoDB" id="1799385at2"/>
<dbReference type="InterPro" id="IPR009078">
    <property type="entry name" value="Ferritin-like_SF"/>
</dbReference>
<dbReference type="RefSeq" id="WP_062409872.1">
    <property type="nucleotide sequence ID" value="NZ_BJCS01000005.1"/>
</dbReference>
<protein>
    <submittedName>
        <fullName evidence="1">Uncharacterized protein</fullName>
    </submittedName>
</protein>